<keyword evidence="4" id="KW-0472">Membrane</keyword>
<evidence type="ECO:0000256" key="4">
    <source>
        <dbReference type="SAM" id="Phobius"/>
    </source>
</evidence>
<dbReference type="SMART" id="SM00014">
    <property type="entry name" value="acidPPc"/>
    <property type="match status" value="1"/>
</dbReference>
<dbReference type="PANTHER" id="PTHR14969">
    <property type="entry name" value="SPHINGOSINE-1-PHOSPHATE PHOSPHOHYDROLASE"/>
    <property type="match status" value="1"/>
</dbReference>
<keyword evidence="4" id="KW-1133">Transmembrane helix</keyword>
<protein>
    <recommendedName>
        <fullName evidence="1">undecaprenyl-diphosphate phosphatase</fullName>
        <ecNumber evidence="1">3.6.1.27</ecNumber>
    </recommendedName>
    <alternativeName>
        <fullName evidence="2">Undecaprenyl pyrophosphate phosphatase</fullName>
    </alternativeName>
</protein>
<evidence type="ECO:0000259" key="5">
    <source>
        <dbReference type="SMART" id="SM00014"/>
    </source>
</evidence>
<keyword evidence="6" id="KW-0378">Hydrolase</keyword>
<dbReference type="EMBL" id="UFQR01000005">
    <property type="protein sequence ID" value="SSW95598.1"/>
    <property type="molecule type" value="Genomic_DNA"/>
</dbReference>
<evidence type="ECO:0000256" key="1">
    <source>
        <dbReference type="ARBA" id="ARBA00012374"/>
    </source>
</evidence>
<dbReference type="Pfam" id="PF01569">
    <property type="entry name" value="PAP2"/>
    <property type="match status" value="1"/>
</dbReference>
<proteinExistence type="predicted"/>
<evidence type="ECO:0000256" key="2">
    <source>
        <dbReference type="ARBA" id="ARBA00032707"/>
    </source>
</evidence>
<accession>A0A3B0M639</accession>
<keyword evidence="4" id="KW-0812">Transmembrane</keyword>
<dbReference type="CDD" id="cd03385">
    <property type="entry name" value="PAP2_BcrC_like"/>
    <property type="match status" value="1"/>
</dbReference>
<dbReference type="Gene3D" id="1.20.144.10">
    <property type="entry name" value="Phosphatidic acid phosphatase type 2/haloperoxidase"/>
    <property type="match status" value="1"/>
</dbReference>
<reference evidence="6" key="1">
    <citation type="submission" date="2018-04" db="EMBL/GenBank/DDBJ databases">
        <authorList>
            <person name="Go L.Y."/>
            <person name="Mitchell J.A."/>
        </authorList>
    </citation>
    <scope>NUCLEOTIDE SEQUENCE</scope>
    <source>
        <strain evidence="6">ARTV</strain>
    </source>
</reference>
<dbReference type="PANTHER" id="PTHR14969:SF13">
    <property type="entry name" value="AT30094P"/>
    <property type="match status" value="1"/>
</dbReference>
<feature type="transmembrane region" description="Helical" evidence="4">
    <location>
        <begin position="130"/>
        <end position="148"/>
    </location>
</feature>
<comment type="catalytic activity">
    <reaction evidence="3">
        <text>di-trans,octa-cis-undecaprenyl diphosphate + H2O = di-trans,octa-cis-undecaprenyl phosphate + phosphate + H(+)</text>
        <dbReference type="Rhea" id="RHEA:28094"/>
        <dbReference type="ChEBI" id="CHEBI:15377"/>
        <dbReference type="ChEBI" id="CHEBI:15378"/>
        <dbReference type="ChEBI" id="CHEBI:43474"/>
        <dbReference type="ChEBI" id="CHEBI:58405"/>
        <dbReference type="ChEBI" id="CHEBI:60392"/>
        <dbReference type="EC" id="3.6.1.27"/>
    </reaction>
</comment>
<dbReference type="InterPro" id="IPR000326">
    <property type="entry name" value="PAP2/HPO"/>
</dbReference>
<name>A0A3B0M639_9GAMM</name>
<organism evidence="6">
    <name type="scientific">Arsenophonus endosymbiont of Trialeurodes vaporariorum</name>
    <dbReference type="NCBI Taxonomy" id="235567"/>
    <lineage>
        <taxon>Bacteria</taxon>
        <taxon>Pseudomonadati</taxon>
        <taxon>Pseudomonadota</taxon>
        <taxon>Gammaproteobacteria</taxon>
        <taxon>Enterobacterales</taxon>
        <taxon>Morganellaceae</taxon>
        <taxon>Arsenophonus</taxon>
    </lineage>
</organism>
<feature type="transmembrane region" description="Helical" evidence="4">
    <location>
        <begin position="60"/>
        <end position="82"/>
    </location>
</feature>
<feature type="transmembrane region" description="Helical" evidence="4">
    <location>
        <begin position="154"/>
        <end position="172"/>
    </location>
</feature>
<dbReference type="SUPFAM" id="SSF48317">
    <property type="entry name" value="Acid phosphatase/Vanadium-dependent haloperoxidase"/>
    <property type="match status" value="1"/>
</dbReference>
<dbReference type="EC" id="3.6.1.27" evidence="1"/>
<dbReference type="AlphaFoldDB" id="A0A3B0M639"/>
<feature type="domain" description="Phosphatidic acid phosphatase type 2/haloperoxidase" evidence="5">
    <location>
        <begin position="60"/>
        <end position="169"/>
    </location>
</feature>
<dbReference type="NCBIfam" id="NF008813">
    <property type="entry name" value="PRK11837.1"/>
    <property type="match status" value="1"/>
</dbReference>
<evidence type="ECO:0000313" key="6">
    <source>
        <dbReference type="EMBL" id="SSW95598.1"/>
    </source>
</evidence>
<feature type="transmembrane region" description="Helical" evidence="4">
    <location>
        <begin position="105"/>
        <end position="123"/>
    </location>
</feature>
<sequence length="202" mass="22385">MLNDINLSLFSFINATSITSIGTLTLAIFLAKRLILIFPLITIACWLWGSSKNLVSQRVFVCKTALAVIIGLAISGFIGVIFPQERPFMLGIGQHFLAHAPTPSFPSNHATIAFTFAFGFLFWLRTWIGLLLFIPAFTIAWARIFLGVHWPLDMAGAFLVAIIACGISQTIWKIGGDKLIPYIIKAYQILFSPLIKKGWIRG</sequence>
<dbReference type="GO" id="GO:0050380">
    <property type="term" value="F:undecaprenyl-diphosphatase activity"/>
    <property type="evidence" value="ECO:0007669"/>
    <property type="project" value="UniProtKB-EC"/>
</dbReference>
<evidence type="ECO:0000256" key="3">
    <source>
        <dbReference type="ARBA" id="ARBA00047594"/>
    </source>
</evidence>
<dbReference type="InterPro" id="IPR036938">
    <property type="entry name" value="PAP2/HPO_sf"/>
</dbReference>
<dbReference type="GO" id="GO:0005886">
    <property type="term" value="C:plasma membrane"/>
    <property type="evidence" value="ECO:0007669"/>
    <property type="project" value="InterPro"/>
</dbReference>
<gene>
    <name evidence="6" type="primary">ybjG</name>
    <name evidence="6" type="ORF">ARTV_1546</name>
</gene>
<feature type="transmembrane region" description="Helical" evidence="4">
    <location>
        <begin position="20"/>
        <end position="48"/>
    </location>
</feature>
<dbReference type="InterPro" id="IPR033879">
    <property type="entry name" value="UPP_Pase"/>
</dbReference>